<feature type="compositionally biased region" description="Low complexity" evidence="6">
    <location>
        <begin position="39"/>
        <end position="53"/>
    </location>
</feature>
<keyword evidence="9" id="KW-1185">Reference proteome</keyword>
<evidence type="ECO:0000259" key="7">
    <source>
        <dbReference type="PROSITE" id="PS50888"/>
    </source>
</evidence>
<dbReference type="GO" id="GO:0003677">
    <property type="term" value="F:DNA binding"/>
    <property type="evidence" value="ECO:0007669"/>
    <property type="project" value="UniProtKB-KW"/>
</dbReference>
<dbReference type="SUPFAM" id="SSF47459">
    <property type="entry name" value="HLH, helix-loop-helix DNA-binding domain"/>
    <property type="match status" value="1"/>
</dbReference>
<dbReference type="EMBL" id="JAXIOK010000023">
    <property type="protein sequence ID" value="KAK4743168.1"/>
    <property type="molecule type" value="Genomic_DNA"/>
</dbReference>
<dbReference type="GO" id="GO:0003700">
    <property type="term" value="F:DNA-binding transcription factor activity"/>
    <property type="evidence" value="ECO:0007669"/>
    <property type="project" value="InterPro"/>
</dbReference>
<keyword evidence="4" id="KW-0804">Transcription</keyword>
<evidence type="ECO:0000313" key="9">
    <source>
        <dbReference type="Proteomes" id="UP001345219"/>
    </source>
</evidence>
<dbReference type="PROSITE" id="PS50888">
    <property type="entry name" value="BHLH"/>
    <property type="match status" value="1"/>
</dbReference>
<dbReference type="Pfam" id="PF00010">
    <property type="entry name" value="HLH"/>
    <property type="match status" value="1"/>
</dbReference>
<evidence type="ECO:0000256" key="6">
    <source>
        <dbReference type="SAM" id="MobiDB-lite"/>
    </source>
</evidence>
<dbReference type="Gene3D" id="4.10.280.10">
    <property type="entry name" value="Helix-loop-helix DNA-binding domain"/>
    <property type="match status" value="1"/>
</dbReference>
<dbReference type="InterPro" id="IPR036638">
    <property type="entry name" value="HLH_DNA-bd_sf"/>
</dbReference>
<keyword evidence="5" id="KW-0539">Nucleus</keyword>
<feature type="region of interest" description="Disordered" evidence="6">
    <location>
        <begin position="30"/>
        <end position="87"/>
    </location>
</feature>
<dbReference type="CDD" id="cd11455">
    <property type="entry name" value="bHLH_AtAIG1_like"/>
    <property type="match status" value="1"/>
</dbReference>
<comment type="subcellular location">
    <subcellularLocation>
        <location evidence="1">Nucleus</location>
    </subcellularLocation>
</comment>
<dbReference type="Proteomes" id="UP001345219">
    <property type="component" value="Chromosome 1"/>
</dbReference>
<sequence length="271" mass="29603">MDGGLNGSSVWWEEEGDYWIPLGDDISLRSESSSMVPTSLPVSSSPEASRSSRFPGVQCQWGAQAAEDSSNRTASSASKSHSLAEKRRRDRINAQLATLRKLIPKSDKMDKAALLGSVIDKVKDLKRKASEISKSSLVPTETDEVNIDLEVPESSGLDIASWGSNRSSSSSSNSVLIRASVCCDDRPELFGELMRVLRSMRLTTVRADIASVGGRIRSILVLCSEDGEDGFCVRTLKQSLRVVLSRMAATDSVAVNCRSIRSRRQRFFLPS</sequence>
<proteinExistence type="predicted"/>
<dbReference type="CDD" id="cd04873">
    <property type="entry name" value="ACT_UUR-ACR-like"/>
    <property type="match status" value="1"/>
</dbReference>
<gene>
    <name evidence="8" type="ORF">SAY87_001169</name>
</gene>
<evidence type="ECO:0000256" key="1">
    <source>
        <dbReference type="ARBA" id="ARBA00004123"/>
    </source>
</evidence>
<dbReference type="InterPro" id="IPR045847">
    <property type="entry name" value="AIG1-like"/>
</dbReference>
<reference evidence="8 9" key="1">
    <citation type="journal article" date="2023" name="Hortic Res">
        <title>Pangenome of water caltrop reveals structural variations and asymmetric subgenome divergence after allopolyploidization.</title>
        <authorList>
            <person name="Zhang X."/>
            <person name="Chen Y."/>
            <person name="Wang L."/>
            <person name="Yuan Y."/>
            <person name="Fang M."/>
            <person name="Shi L."/>
            <person name="Lu R."/>
            <person name="Comes H.P."/>
            <person name="Ma Y."/>
            <person name="Chen Y."/>
            <person name="Huang G."/>
            <person name="Zhou Y."/>
            <person name="Zheng Z."/>
            <person name="Qiu Y."/>
        </authorList>
    </citation>
    <scope>NUCLEOTIDE SEQUENCE [LARGE SCALE GENOMIC DNA]</scope>
    <source>
        <tissue evidence="8">Roots</tissue>
    </source>
</reference>
<dbReference type="GO" id="GO:0005634">
    <property type="term" value="C:nucleus"/>
    <property type="evidence" value="ECO:0007669"/>
    <property type="project" value="UniProtKB-SubCell"/>
</dbReference>
<comment type="caution">
    <text evidence="8">The sequence shown here is derived from an EMBL/GenBank/DDBJ whole genome shotgun (WGS) entry which is preliminary data.</text>
</comment>
<organism evidence="8 9">
    <name type="scientific">Trapa incisa</name>
    <dbReference type="NCBI Taxonomy" id="236973"/>
    <lineage>
        <taxon>Eukaryota</taxon>
        <taxon>Viridiplantae</taxon>
        <taxon>Streptophyta</taxon>
        <taxon>Embryophyta</taxon>
        <taxon>Tracheophyta</taxon>
        <taxon>Spermatophyta</taxon>
        <taxon>Magnoliopsida</taxon>
        <taxon>eudicotyledons</taxon>
        <taxon>Gunneridae</taxon>
        <taxon>Pentapetalae</taxon>
        <taxon>rosids</taxon>
        <taxon>malvids</taxon>
        <taxon>Myrtales</taxon>
        <taxon>Lythraceae</taxon>
        <taxon>Trapa</taxon>
    </lineage>
</organism>
<dbReference type="GO" id="GO:0046983">
    <property type="term" value="F:protein dimerization activity"/>
    <property type="evidence" value="ECO:0007669"/>
    <property type="project" value="InterPro"/>
</dbReference>
<dbReference type="SMART" id="SM00353">
    <property type="entry name" value="HLH"/>
    <property type="match status" value="1"/>
</dbReference>
<accession>A0AAN7JHN1</accession>
<keyword evidence="2" id="KW-0805">Transcription regulation</keyword>
<evidence type="ECO:0000256" key="4">
    <source>
        <dbReference type="ARBA" id="ARBA00023163"/>
    </source>
</evidence>
<name>A0AAN7JHN1_9MYRT</name>
<dbReference type="AlphaFoldDB" id="A0AAN7JHN1"/>
<evidence type="ECO:0000313" key="8">
    <source>
        <dbReference type="EMBL" id="KAK4743168.1"/>
    </source>
</evidence>
<dbReference type="PANTHER" id="PTHR45844:SF18">
    <property type="entry name" value="TRANSCRIPTION FACTOR BHLH51"/>
    <property type="match status" value="1"/>
</dbReference>
<evidence type="ECO:0000256" key="3">
    <source>
        <dbReference type="ARBA" id="ARBA00023125"/>
    </source>
</evidence>
<feature type="compositionally biased region" description="Low complexity" evidence="6">
    <location>
        <begin position="71"/>
        <end position="81"/>
    </location>
</feature>
<feature type="domain" description="BHLH" evidence="7">
    <location>
        <begin position="76"/>
        <end position="125"/>
    </location>
</feature>
<keyword evidence="3" id="KW-0238">DNA-binding</keyword>
<dbReference type="PANTHER" id="PTHR45844">
    <property type="entry name" value="TRANSCRIPTION FACTOR BHLH30"/>
    <property type="match status" value="1"/>
</dbReference>
<dbReference type="InterPro" id="IPR011598">
    <property type="entry name" value="bHLH_dom"/>
</dbReference>
<evidence type="ECO:0000256" key="2">
    <source>
        <dbReference type="ARBA" id="ARBA00023015"/>
    </source>
</evidence>
<evidence type="ECO:0000256" key="5">
    <source>
        <dbReference type="ARBA" id="ARBA00023242"/>
    </source>
</evidence>
<protein>
    <recommendedName>
        <fullName evidence="7">BHLH domain-containing protein</fullName>
    </recommendedName>
</protein>